<protein>
    <submittedName>
        <fullName evidence="2">Uncharacterized protein</fullName>
    </submittedName>
</protein>
<dbReference type="Proteomes" id="UP000494165">
    <property type="component" value="Unassembled WGS sequence"/>
</dbReference>
<organism evidence="2 3">
    <name type="scientific">Cloeon dipterum</name>
    <dbReference type="NCBI Taxonomy" id="197152"/>
    <lineage>
        <taxon>Eukaryota</taxon>
        <taxon>Metazoa</taxon>
        <taxon>Ecdysozoa</taxon>
        <taxon>Arthropoda</taxon>
        <taxon>Hexapoda</taxon>
        <taxon>Insecta</taxon>
        <taxon>Pterygota</taxon>
        <taxon>Palaeoptera</taxon>
        <taxon>Ephemeroptera</taxon>
        <taxon>Pisciforma</taxon>
        <taxon>Baetidae</taxon>
        <taxon>Cloeon</taxon>
    </lineage>
</organism>
<comment type="caution">
    <text evidence="2">The sequence shown here is derived from an EMBL/GenBank/DDBJ whole genome shotgun (WGS) entry which is preliminary data.</text>
</comment>
<evidence type="ECO:0000313" key="2">
    <source>
        <dbReference type="EMBL" id="CAB3372605.1"/>
    </source>
</evidence>
<dbReference type="EMBL" id="CADEPI010000074">
    <property type="protein sequence ID" value="CAB3372605.1"/>
    <property type="molecule type" value="Genomic_DNA"/>
</dbReference>
<accession>A0A8S1CPU3</accession>
<feature type="compositionally biased region" description="Polar residues" evidence="1">
    <location>
        <begin position="40"/>
        <end position="51"/>
    </location>
</feature>
<feature type="region of interest" description="Disordered" evidence="1">
    <location>
        <begin position="14"/>
        <end position="74"/>
    </location>
</feature>
<dbReference type="AlphaFoldDB" id="A0A8S1CPU3"/>
<proteinExistence type="predicted"/>
<feature type="compositionally biased region" description="Basic and acidic residues" evidence="1">
    <location>
        <begin position="19"/>
        <end position="39"/>
    </location>
</feature>
<reference evidence="2 3" key="1">
    <citation type="submission" date="2020-04" db="EMBL/GenBank/DDBJ databases">
        <authorList>
            <person name="Alioto T."/>
            <person name="Alioto T."/>
            <person name="Gomez Garrido J."/>
        </authorList>
    </citation>
    <scope>NUCLEOTIDE SEQUENCE [LARGE SCALE GENOMIC DNA]</scope>
</reference>
<keyword evidence="3" id="KW-1185">Reference proteome</keyword>
<evidence type="ECO:0000256" key="1">
    <source>
        <dbReference type="SAM" id="MobiDB-lite"/>
    </source>
</evidence>
<sequence length="74" mass="8141">MSYDRLFPIDTVADNEAVGEERNSAGDKTAEVQHKKSVTEDSSIIGQTISRPDQPPARRRTASHSFIIGADKKL</sequence>
<name>A0A8S1CPU3_9INSE</name>
<gene>
    <name evidence="2" type="ORF">CLODIP_2_CD09507</name>
</gene>
<evidence type="ECO:0000313" key="3">
    <source>
        <dbReference type="Proteomes" id="UP000494165"/>
    </source>
</evidence>